<sequence>MAEVRHLAVNWVDGMKISRQHFTETDHYHTDQLRLGLQAGLTTLTYGLLPPDTSESLSMQVLGDTSRQVRIEVHTCRAIMPNGMLLNIREEDGLRLDTAVPGILEQYHLPDGQPYTFYIVIAVDPFKRQITGKPLDSEVPVRHPYTIPACTLSLVPSGFVNAGQWSGSGLLIGKIDYANTELHVVHEFIPACTTVKSHKNLREWYNKAGTLLSDIETASFRILQKIRTKNQKSTLSDSIQVLVEKLVNVLAMNQITFQRLSPSQPPACMVVQLVQVAGSIRSVLECLTEREKEEVLGYLGEWADDTPGSLEKQVLSVLQVPYEHNEALPCLQTIGHFLEVWAALFIKLSQLEFIGKRKGQQVFIIESPVQDPPQQDKPRPRWSPI</sequence>
<dbReference type="Proteomes" id="UP000612680">
    <property type="component" value="Chromosome"/>
</dbReference>
<accession>A0ABX7IAK0</accession>
<gene>
    <name evidence="1" type="ORF">HWI92_19870</name>
</gene>
<evidence type="ECO:0008006" key="3">
    <source>
        <dbReference type="Google" id="ProtNLM"/>
    </source>
</evidence>
<reference evidence="1 2" key="1">
    <citation type="submission" date="2020-06" db="EMBL/GenBank/DDBJ databases">
        <title>Dyadobacter sandarakinus sp. nov., isolated from the soil of the Arctic Yellow River Station.</title>
        <authorList>
            <person name="Zhang Y."/>
            <person name="Peng F."/>
        </authorList>
    </citation>
    <scope>NUCLEOTIDE SEQUENCE [LARGE SCALE GENOMIC DNA]</scope>
    <source>
        <strain evidence="1 2">Q3-56</strain>
    </source>
</reference>
<keyword evidence="2" id="KW-1185">Reference proteome</keyword>
<evidence type="ECO:0000313" key="2">
    <source>
        <dbReference type="Proteomes" id="UP000612680"/>
    </source>
</evidence>
<dbReference type="EMBL" id="CP056775">
    <property type="protein sequence ID" value="QRR03005.1"/>
    <property type="molecule type" value="Genomic_DNA"/>
</dbReference>
<dbReference type="RefSeq" id="WP_204658531.1">
    <property type="nucleotide sequence ID" value="NZ_CP056775.1"/>
</dbReference>
<protein>
    <recommendedName>
        <fullName evidence="3">Type VI secretion system baseplate subunit TssK</fullName>
    </recommendedName>
</protein>
<proteinExistence type="predicted"/>
<evidence type="ECO:0000313" key="1">
    <source>
        <dbReference type="EMBL" id="QRR03005.1"/>
    </source>
</evidence>
<organism evidence="1 2">
    <name type="scientific">Dyadobacter sandarakinus</name>
    <dbReference type="NCBI Taxonomy" id="2747268"/>
    <lineage>
        <taxon>Bacteria</taxon>
        <taxon>Pseudomonadati</taxon>
        <taxon>Bacteroidota</taxon>
        <taxon>Cytophagia</taxon>
        <taxon>Cytophagales</taxon>
        <taxon>Spirosomataceae</taxon>
        <taxon>Dyadobacter</taxon>
    </lineage>
</organism>
<name>A0ABX7IAK0_9BACT</name>